<accession>A0A8J2Q7C0</accession>
<comment type="caution">
    <text evidence="2">The sequence shown here is derived from an EMBL/GenBank/DDBJ whole genome shotgun (WGS) entry which is preliminary data.</text>
</comment>
<dbReference type="EMBL" id="CAKAEH010001997">
    <property type="protein sequence ID" value="CAG9540688.1"/>
    <property type="molecule type" value="Genomic_DNA"/>
</dbReference>
<evidence type="ECO:0000256" key="1">
    <source>
        <dbReference type="SAM" id="Phobius"/>
    </source>
</evidence>
<keyword evidence="1" id="KW-0472">Membrane</keyword>
<keyword evidence="3" id="KW-1185">Reference proteome</keyword>
<feature type="transmembrane region" description="Helical" evidence="1">
    <location>
        <begin position="20"/>
        <end position="38"/>
    </location>
</feature>
<proteinExistence type="predicted"/>
<sequence>MPTARYQTYLQEFGSLIKMPFLIIEYFIPLTIVTLLSVSETNAQSRFFSFLSFNNIAGDNSLNNFAAARPAAQPPAPAPAQPVAPAPAPAQPALNPLGLLSPAFPFGLGLLAGGLIGRGSQFPPFPFNFGFRRFGPSRLIYPYYGRYPYYYYYYYRG</sequence>
<evidence type="ECO:0000313" key="2">
    <source>
        <dbReference type="EMBL" id="CAG9540688.1"/>
    </source>
</evidence>
<evidence type="ECO:0000313" key="3">
    <source>
        <dbReference type="Proteomes" id="UP000746747"/>
    </source>
</evidence>
<protein>
    <submittedName>
        <fullName evidence="2">Uncharacterized protein</fullName>
    </submittedName>
</protein>
<keyword evidence="1" id="KW-1133">Transmembrane helix</keyword>
<reference evidence="2" key="1">
    <citation type="submission" date="2021-09" db="EMBL/GenBank/DDBJ databases">
        <authorList>
            <consortium name="Pathogen Informatics"/>
        </authorList>
    </citation>
    <scope>NUCLEOTIDE SEQUENCE</scope>
</reference>
<organism evidence="2 3">
    <name type="scientific">Cercopithifilaria johnstoni</name>
    <dbReference type="NCBI Taxonomy" id="2874296"/>
    <lineage>
        <taxon>Eukaryota</taxon>
        <taxon>Metazoa</taxon>
        <taxon>Ecdysozoa</taxon>
        <taxon>Nematoda</taxon>
        <taxon>Chromadorea</taxon>
        <taxon>Rhabditida</taxon>
        <taxon>Spirurina</taxon>
        <taxon>Spiruromorpha</taxon>
        <taxon>Filarioidea</taxon>
        <taxon>Onchocercidae</taxon>
        <taxon>Cercopithifilaria</taxon>
    </lineage>
</organism>
<keyword evidence="1" id="KW-0812">Transmembrane</keyword>
<name>A0A8J2Q7C0_9BILA</name>
<dbReference type="Proteomes" id="UP000746747">
    <property type="component" value="Unassembled WGS sequence"/>
</dbReference>
<gene>
    <name evidence="2" type="ORF">CJOHNSTONI_LOCUS10176</name>
</gene>
<dbReference type="AlphaFoldDB" id="A0A8J2Q7C0"/>